<feature type="region of interest" description="Disordered" evidence="1">
    <location>
        <begin position="77"/>
        <end position="185"/>
    </location>
</feature>
<feature type="domain" description="C2H2-type" evidence="2">
    <location>
        <begin position="990"/>
        <end position="1011"/>
    </location>
</feature>
<reference evidence="3" key="1">
    <citation type="submission" date="2023-11" db="EMBL/GenBank/DDBJ databases">
        <title>Genome assemblies of two species of porcelain crab, Petrolisthes cinctipes and Petrolisthes manimaculis (Anomura: Porcellanidae).</title>
        <authorList>
            <person name="Angst P."/>
        </authorList>
    </citation>
    <scope>NUCLEOTIDE SEQUENCE</scope>
    <source>
        <strain evidence="3">PB745_02</strain>
        <tissue evidence="3">Gill</tissue>
    </source>
</reference>
<evidence type="ECO:0000256" key="1">
    <source>
        <dbReference type="SAM" id="MobiDB-lite"/>
    </source>
</evidence>
<proteinExistence type="predicted"/>
<feature type="compositionally biased region" description="Low complexity" evidence="1">
    <location>
        <begin position="369"/>
        <end position="380"/>
    </location>
</feature>
<dbReference type="PANTHER" id="PTHR36721">
    <property type="entry name" value="PROLINE-RICH FAMILY PROTEIN"/>
    <property type="match status" value="1"/>
</dbReference>
<feature type="compositionally biased region" description="Pro residues" evidence="1">
    <location>
        <begin position="265"/>
        <end position="278"/>
    </location>
</feature>
<evidence type="ECO:0000313" key="3">
    <source>
        <dbReference type="EMBL" id="KAK4311398.1"/>
    </source>
</evidence>
<comment type="caution">
    <text evidence="3">The sequence shown here is derived from an EMBL/GenBank/DDBJ whole genome shotgun (WGS) entry which is preliminary data.</text>
</comment>
<feature type="region of interest" description="Disordered" evidence="1">
    <location>
        <begin position="362"/>
        <end position="392"/>
    </location>
</feature>
<dbReference type="PANTHER" id="PTHR36721:SF1">
    <property type="entry name" value="OS04G0446401 PROTEIN"/>
    <property type="match status" value="1"/>
</dbReference>
<organism evidence="3 4">
    <name type="scientific">Petrolisthes manimaculis</name>
    <dbReference type="NCBI Taxonomy" id="1843537"/>
    <lineage>
        <taxon>Eukaryota</taxon>
        <taxon>Metazoa</taxon>
        <taxon>Ecdysozoa</taxon>
        <taxon>Arthropoda</taxon>
        <taxon>Crustacea</taxon>
        <taxon>Multicrustacea</taxon>
        <taxon>Malacostraca</taxon>
        <taxon>Eumalacostraca</taxon>
        <taxon>Eucarida</taxon>
        <taxon>Decapoda</taxon>
        <taxon>Pleocyemata</taxon>
        <taxon>Anomura</taxon>
        <taxon>Galatheoidea</taxon>
        <taxon>Porcellanidae</taxon>
        <taxon>Petrolisthes</taxon>
    </lineage>
</organism>
<feature type="region of interest" description="Disordered" evidence="1">
    <location>
        <begin position="888"/>
        <end position="909"/>
    </location>
</feature>
<feature type="compositionally biased region" description="Polar residues" evidence="1">
    <location>
        <begin position="127"/>
        <end position="157"/>
    </location>
</feature>
<dbReference type="EMBL" id="JAWZYT010001519">
    <property type="protein sequence ID" value="KAK4311398.1"/>
    <property type="molecule type" value="Genomic_DNA"/>
</dbReference>
<feature type="domain" description="C2H2-type" evidence="2">
    <location>
        <begin position="521"/>
        <end position="542"/>
    </location>
</feature>
<feature type="region of interest" description="Disordered" evidence="1">
    <location>
        <begin position="259"/>
        <end position="309"/>
    </location>
</feature>
<name>A0AAE1PN33_9EUCA</name>
<evidence type="ECO:0000259" key="2">
    <source>
        <dbReference type="PROSITE" id="PS00028"/>
    </source>
</evidence>
<keyword evidence="4" id="KW-1185">Reference proteome</keyword>
<feature type="domain" description="C2H2-type" evidence="2">
    <location>
        <begin position="480"/>
        <end position="501"/>
    </location>
</feature>
<dbReference type="Proteomes" id="UP001292094">
    <property type="component" value="Unassembled WGS sequence"/>
</dbReference>
<dbReference type="InterPro" id="IPR013087">
    <property type="entry name" value="Znf_C2H2_type"/>
</dbReference>
<feature type="compositionally biased region" description="Low complexity" evidence="1">
    <location>
        <begin position="97"/>
        <end position="126"/>
    </location>
</feature>
<gene>
    <name evidence="3" type="ORF">Pmani_017100</name>
</gene>
<dbReference type="Gene3D" id="3.30.160.60">
    <property type="entry name" value="Classic Zinc Finger"/>
    <property type="match status" value="1"/>
</dbReference>
<feature type="region of interest" description="Disordered" evidence="1">
    <location>
        <begin position="751"/>
        <end position="793"/>
    </location>
</feature>
<feature type="compositionally biased region" description="Basic and acidic residues" evidence="1">
    <location>
        <begin position="757"/>
        <end position="766"/>
    </location>
</feature>
<feature type="compositionally biased region" description="Polar residues" evidence="1">
    <location>
        <begin position="425"/>
        <end position="434"/>
    </location>
</feature>
<protein>
    <recommendedName>
        <fullName evidence="2">C2H2-type domain-containing protein</fullName>
    </recommendedName>
</protein>
<evidence type="ECO:0000313" key="4">
    <source>
        <dbReference type="Proteomes" id="UP001292094"/>
    </source>
</evidence>
<dbReference type="SMART" id="SM00355">
    <property type="entry name" value="ZnF_C2H2"/>
    <property type="match status" value="5"/>
</dbReference>
<feature type="region of interest" description="Disordered" evidence="1">
    <location>
        <begin position="417"/>
        <end position="438"/>
    </location>
</feature>
<sequence>MESGGDLSRVLANLHQDIADLQYLQQQATTRAPTLQQQQPQLPQLQQPQLLPNLQLQLQPQLPKLQPQLLQLQPPPLQLQPQRYDPCRPIPQPRTHNNNNNNNNNQQQQQQGVSSTTTTTTINNSSLRHTQSEVVGRVIQSSRPRALSTGATINPHQTDYHNPYLHQQQQYPPPPTPSFSSSLQTPTLHQHGYVNLQPRSMGKFKPCSQRPISSYDNVPTENYSMLQISHSSMSQKMQVTQSTGDVFMPSECTSSLSMKQSVTSMPPPPSVTHMPPPRSQSVTHMPPPQSQSVTHMPPPQSQSITHMPPPQPAIFIAPPPPPSTPTLFKPHTACVPTLPQSSTPFTSGQRYMNVPLSVGGLSPVPAPTNNSGQSGCGSNSAPPTPQHKSAPHRLHHSYIELWSGICEERDSLSDSECEELKRSLQEPQTPSTRPSPGYVEMSSPYIKSPQVTSPFTGSVLADFASRLAVYAGHQPRNIFCPFCPRYFGYEKSLGSHIHKAHRTELNTMVESGCREVKLQLCPICQAQFFNTSVLPKHLIDFHRASVVEILEKNSCIISDAVGIQCPFCSKKVPHGKTGEQVLLYHMQQLHLSQYEEMIKVKFQPTCKASLESIGNTGTKGSGELPMYQPGIISTPGLSNRLANLAVQTRSRRSVEALDLDTTWSSHTATNRPTITTLQQQYHSEPTDVPNPGLNNNPTNPMQAQNNQKTSNKQLTTCASKGILRHQSALGRKPSVKRELRFSVPPVTSEEIFIPESPHQDTPERCLQHKQPVQAPPPPQQQHTQQTTGNGTNKRVIPVRVDSLSAADFMDLNEKCSGQRKRRRLGLGLRSRKAFKKKDKENIGDLASGVGRVVDGAKKCLTEGLAPAKEPIISTKSTRTFRRPKPVAIPRVPQLPPVNGQHTGQHGEETTQDVAVMGREQVAPSRDGERDMIDDAGSDSSPFTHLKLYSPLRMFRCNGCRVKFCDNESLGSHITSKHRGLLCLLRPQYGCGVCSAKFFENKYLVKHCLQHHTSLLEIRSPTKQKITMYRFTHE</sequence>
<dbReference type="PROSITE" id="PS00028">
    <property type="entry name" value="ZINC_FINGER_C2H2_1"/>
    <property type="match status" value="4"/>
</dbReference>
<dbReference type="AlphaFoldDB" id="A0AAE1PN33"/>
<accession>A0AAE1PN33</accession>
<feature type="domain" description="C2H2-type" evidence="2">
    <location>
        <begin position="956"/>
        <end position="977"/>
    </location>
</feature>